<gene>
    <name evidence="1" type="ORF">IW256_003025</name>
</gene>
<comment type="caution">
    <text evidence="1">The sequence shown here is derived from an EMBL/GenBank/DDBJ whole genome shotgun (WGS) entry which is preliminary data.</text>
</comment>
<organism evidence="1 2">
    <name type="scientific">Actinomadura viridis</name>
    <dbReference type="NCBI Taxonomy" id="58110"/>
    <lineage>
        <taxon>Bacteria</taxon>
        <taxon>Bacillati</taxon>
        <taxon>Actinomycetota</taxon>
        <taxon>Actinomycetes</taxon>
        <taxon>Streptosporangiales</taxon>
        <taxon>Thermomonosporaceae</taxon>
        <taxon>Actinomadura</taxon>
    </lineage>
</organism>
<sequence length="72" mass="8039">MPGTTLYWKLSHCGRKGTHTMAVDIGPPDGTPNNERQEISDGQEWRHHHGEYTVPFGQTVTRFAFRSVGGIS</sequence>
<dbReference type="AlphaFoldDB" id="A0A931DGM3"/>
<reference evidence="1" key="1">
    <citation type="submission" date="2020-11" db="EMBL/GenBank/DDBJ databases">
        <title>Sequencing the genomes of 1000 actinobacteria strains.</title>
        <authorList>
            <person name="Klenk H.-P."/>
        </authorList>
    </citation>
    <scope>NUCLEOTIDE SEQUENCE</scope>
    <source>
        <strain evidence="1">DSM 43175</strain>
    </source>
</reference>
<keyword evidence="2" id="KW-1185">Reference proteome</keyword>
<evidence type="ECO:0000313" key="2">
    <source>
        <dbReference type="Proteomes" id="UP000614047"/>
    </source>
</evidence>
<name>A0A931DGM3_9ACTN</name>
<dbReference type="EMBL" id="JADOUA010000001">
    <property type="protein sequence ID" value="MBG6088912.1"/>
    <property type="molecule type" value="Genomic_DNA"/>
</dbReference>
<accession>A0A931DGM3</accession>
<protein>
    <submittedName>
        <fullName evidence="1">Uncharacterized protein</fullName>
    </submittedName>
</protein>
<proteinExistence type="predicted"/>
<dbReference type="Proteomes" id="UP000614047">
    <property type="component" value="Unassembled WGS sequence"/>
</dbReference>
<evidence type="ECO:0000313" key="1">
    <source>
        <dbReference type="EMBL" id="MBG6088912.1"/>
    </source>
</evidence>